<feature type="active site" description="Charge relay system" evidence="9 10">
    <location>
        <position position="150"/>
    </location>
</feature>
<dbReference type="GO" id="GO:0004252">
    <property type="term" value="F:serine-type endopeptidase activity"/>
    <property type="evidence" value="ECO:0000318"/>
    <property type="project" value="GO_Central"/>
</dbReference>
<dbReference type="InterPro" id="IPR003137">
    <property type="entry name" value="PA_domain"/>
</dbReference>
<dbReference type="EMBL" id="HG996473">
    <property type="protein sequence ID" value="CAG1857213.1"/>
    <property type="molecule type" value="Genomic_DNA"/>
</dbReference>
<dbReference type="SUPFAM" id="SSF52025">
    <property type="entry name" value="PA domain"/>
    <property type="match status" value="1"/>
</dbReference>
<keyword evidence="8" id="KW-0325">Glycoprotein</keyword>
<dbReference type="AlphaFoldDB" id="A0A804JXR0"/>
<evidence type="ECO:0000259" key="12">
    <source>
        <dbReference type="Pfam" id="PF00082"/>
    </source>
</evidence>
<dbReference type="CDD" id="cd02120">
    <property type="entry name" value="PA_subtilisin_like"/>
    <property type="match status" value="1"/>
</dbReference>
<evidence type="ECO:0000256" key="2">
    <source>
        <dbReference type="ARBA" id="ARBA00011073"/>
    </source>
</evidence>
<dbReference type="Gene3D" id="3.30.70.80">
    <property type="entry name" value="Peptidase S8 propeptide/proteinase inhibitor I9"/>
    <property type="match status" value="1"/>
</dbReference>
<dbReference type="Gene3D" id="2.60.40.2310">
    <property type="match status" value="1"/>
</dbReference>
<evidence type="ECO:0000256" key="9">
    <source>
        <dbReference type="PIRSR" id="PIRSR615500-1"/>
    </source>
</evidence>
<dbReference type="KEGG" id="mus:103992262"/>
<dbReference type="PROSITE" id="PS51892">
    <property type="entry name" value="SUBTILASE"/>
    <property type="match status" value="1"/>
</dbReference>
<dbReference type="Pfam" id="PF00082">
    <property type="entry name" value="Peptidase_S8"/>
    <property type="match status" value="1"/>
</dbReference>
<evidence type="ECO:0000259" key="14">
    <source>
        <dbReference type="Pfam" id="PF05922"/>
    </source>
</evidence>
<keyword evidence="5 11" id="KW-0732">Signal</keyword>
<dbReference type="Gramene" id="Ma07_t20200.1">
    <property type="protein sequence ID" value="Ma07_p20200.1"/>
    <property type="gene ID" value="Ma07_g20200"/>
</dbReference>
<dbReference type="InterPro" id="IPR010259">
    <property type="entry name" value="S8pro/Inhibitor_I9"/>
</dbReference>
<feature type="domain" description="Inhibitor I9" evidence="14">
    <location>
        <begin position="42"/>
        <end position="118"/>
    </location>
</feature>
<feature type="domain" description="Subtilisin-like protease fibronectin type-III" evidence="15">
    <location>
        <begin position="639"/>
        <end position="733"/>
    </location>
</feature>
<feature type="domain" description="Peptidase S8/S53" evidence="12">
    <location>
        <begin position="141"/>
        <end position="564"/>
    </location>
</feature>
<evidence type="ECO:0000313" key="16">
    <source>
        <dbReference type="EMBL" id="CAG1857213.1"/>
    </source>
</evidence>
<accession>A0A804JXR0</accession>
<reference evidence="17" key="2">
    <citation type="submission" date="2021-05" db="UniProtKB">
        <authorList>
            <consortium name="EnsemblPlants"/>
        </authorList>
    </citation>
    <scope>IDENTIFICATION</scope>
    <source>
        <strain evidence="17">subsp. malaccensis</strain>
    </source>
</reference>
<evidence type="ECO:0000313" key="17">
    <source>
        <dbReference type="EnsemblPlants" id="Ma07_p20200.1"/>
    </source>
</evidence>
<dbReference type="PRINTS" id="PR00723">
    <property type="entry name" value="SUBTILISIN"/>
</dbReference>
<evidence type="ECO:0000259" key="13">
    <source>
        <dbReference type="Pfam" id="PF02225"/>
    </source>
</evidence>
<keyword evidence="18" id="KW-1185">Reference proteome</keyword>
<dbReference type="GO" id="GO:0005576">
    <property type="term" value="C:extracellular region"/>
    <property type="evidence" value="ECO:0000318"/>
    <property type="project" value="GO_Central"/>
</dbReference>
<keyword evidence="3" id="KW-0964">Secreted</keyword>
<feature type="chain" id="PRO_5036220049" evidence="11">
    <location>
        <begin position="23"/>
        <end position="738"/>
    </location>
</feature>
<dbReference type="Pfam" id="PF17766">
    <property type="entry name" value="fn3_6"/>
    <property type="match status" value="1"/>
</dbReference>
<feature type="domain" description="PA" evidence="13">
    <location>
        <begin position="380"/>
        <end position="447"/>
    </location>
</feature>
<dbReference type="Pfam" id="PF02225">
    <property type="entry name" value="PA"/>
    <property type="match status" value="1"/>
</dbReference>
<dbReference type="Pfam" id="PF05922">
    <property type="entry name" value="Inhibitor_I9"/>
    <property type="match status" value="1"/>
</dbReference>
<dbReference type="InterPro" id="IPR046450">
    <property type="entry name" value="PA_dom_sf"/>
</dbReference>
<dbReference type="PROSITE" id="PS00136">
    <property type="entry name" value="SUBTILASE_ASP"/>
    <property type="match status" value="1"/>
</dbReference>
<dbReference type="InterPro" id="IPR036852">
    <property type="entry name" value="Peptidase_S8/S53_dom_sf"/>
</dbReference>
<dbReference type="SUPFAM" id="SSF52743">
    <property type="entry name" value="Subtilisin-like"/>
    <property type="match status" value="1"/>
</dbReference>
<evidence type="ECO:0000256" key="6">
    <source>
        <dbReference type="ARBA" id="ARBA00022801"/>
    </source>
</evidence>
<dbReference type="Proteomes" id="UP000012960">
    <property type="component" value="Unplaced"/>
</dbReference>
<evidence type="ECO:0000256" key="1">
    <source>
        <dbReference type="ARBA" id="ARBA00004613"/>
    </source>
</evidence>
<evidence type="ECO:0000256" key="5">
    <source>
        <dbReference type="ARBA" id="ARBA00022729"/>
    </source>
</evidence>
<dbReference type="CDD" id="cd04852">
    <property type="entry name" value="Peptidases_S8_3"/>
    <property type="match status" value="1"/>
</dbReference>
<dbReference type="EnsemblPlants" id="Ma07_t20200.1">
    <property type="protein sequence ID" value="Ma07_p20200.1"/>
    <property type="gene ID" value="Ma07_g20200"/>
</dbReference>
<feature type="active site" description="Charge relay system" evidence="9 10">
    <location>
        <position position="525"/>
    </location>
</feature>
<comment type="subcellular location">
    <subcellularLocation>
        <location evidence="1">Secreted</location>
    </subcellularLocation>
</comment>
<dbReference type="GO" id="GO:0006508">
    <property type="term" value="P:proteolysis"/>
    <property type="evidence" value="ECO:0007669"/>
    <property type="project" value="UniProtKB-KW"/>
</dbReference>
<dbReference type="InterPro" id="IPR000209">
    <property type="entry name" value="Peptidase_S8/S53_dom"/>
</dbReference>
<dbReference type="InterPro" id="IPR034197">
    <property type="entry name" value="Peptidases_S8_3"/>
</dbReference>
<feature type="active site" description="Charge relay system" evidence="9 10">
    <location>
        <position position="208"/>
    </location>
</feature>
<dbReference type="InterPro" id="IPR045051">
    <property type="entry name" value="SBT"/>
</dbReference>
<evidence type="ECO:0000256" key="11">
    <source>
        <dbReference type="SAM" id="SignalP"/>
    </source>
</evidence>
<dbReference type="InterPro" id="IPR015500">
    <property type="entry name" value="Peptidase_S8_subtilisin-rel"/>
</dbReference>
<reference evidence="16" key="1">
    <citation type="submission" date="2021-03" db="EMBL/GenBank/DDBJ databases">
        <authorList>
            <consortium name="Genoscope - CEA"/>
            <person name="William W."/>
        </authorList>
    </citation>
    <scope>NUCLEOTIDE SEQUENCE</scope>
    <source>
        <strain evidence="16">Doubled-haploid Pahang</strain>
    </source>
</reference>
<evidence type="ECO:0000256" key="7">
    <source>
        <dbReference type="ARBA" id="ARBA00022825"/>
    </source>
</evidence>
<keyword evidence="7 10" id="KW-0720">Serine protease</keyword>
<dbReference type="InterPro" id="IPR037045">
    <property type="entry name" value="S8pro/Inhibitor_I9_sf"/>
</dbReference>
<evidence type="ECO:0000256" key="10">
    <source>
        <dbReference type="PROSITE-ProRule" id="PRU01240"/>
    </source>
</evidence>
<evidence type="ECO:0000313" key="18">
    <source>
        <dbReference type="Proteomes" id="UP000012960"/>
    </source>
</evidence>
<dbReference type="InParanoid" id="A0A804JXR0"/>
<comment type="similarity">
    <text evidence="2 10">Belongs to the peptidase S8 family.</text>
</comment>
<protein>
    <submittedName>
        <fullName evidence="16">(wild Malaysian banana) hypothetical protein</fullName>
    </submittedName>
</protein>
<dbReference type="OMA" id="PRNINHT"/>
<dbReference type="OrthoDB" id="744436at2759"/>
<evidence type="ECO:0000259" key="15">
    <source>
        <dbReference type="Pfam" id="PF17766"/>
    </source>
</evidence>
<keyword evidence="4 10" id="KW-0645">Protease</keyword>
<sequence>MENFHAPWISFVLLALVPFLSKNPFVAFCHNTPNHETDQPRTYIIQLETPTASLDEEGLKIWYKSFLPESNDNSERLLHSYSEVFSGFAAKLTEEEVKNMAKKEGFLRAHPDRVLPLHTTHTADFLGLKVGQGLWQASGLGKGVIIGVLDSGITPNHPSFDDRGVPPPPPGKWKGSCNLKTGCNNKLIGAKSLVAGDTAKPPIDVYGHGTHTSSTAAGNFVRNASAFGLARGTAAGTAPHAHLAIYKVCNDDGCSESAVVAGFDAAVKDGVDVISMSLGGSPTRFDQDPVSIAAFRASVEKGVFVSCSAGNDGPFKSTLSSVAPWVLTVAATTMDRSLQATVELGDGRKINAESMDQPPNFPEGPVPLFITDTSYDYHNCYTVSEKVKGKVAVCQADDLICTGKAAIVKAAGGIGMIVVNLDEEGYTMVDRTCNFPTASVPFNDGNPIITYVNSTSNATATISFRGTVLGVTPAPAIAHFSSRGPARECYSIIKPDISGPGVNILAAWIDRRTANDTFVIQSGTSMAAPHLSGVAALVKSLHPDWSAAAIKSAIMTTSDDKDRQGRFIQDEQRGSASFYAMGAGHVNPSKAVDPGLVYDLDIDDYIAYICGKYGNAGAKAIVRGRSIKCETVKNLTEAQLNYPTITLTPRNINHTVSRTVTNVGPTNSSYKVKVNVPDTVFLTVEPQILNFTQVNERKSFTVSAKWTGRPVNSVEGKLRWISDKHVVRSPVVVTDRQI</sequence>
<evidence type="ECO:0000256" key="8">
    <source>
        <dbReference type="ARBA" id="ARBA00023180"/>
    </source>
</evidence>
<name>A0A804JXR0_MUSAM</name>
<evidence type="ECO:0000256" key="4">
    <source>
        <dbReference type="ARBA" id="ARBA00022670"/>
    </source>
</evidence>
<dbReference type="PANTHER" id="PTHR10795">
    <property type="entry name" value="PROPROTEIN CONVERTASE SUBTILISIN/KEXIN"/>
    <property type="match status" value="1"/>
</dbReference>
<gene>
    <name evidence="16" type="ORF">GSMUA_34250.1</name>
</gene>
<feature type="signal peptide" evidence="11">
    <location>
        <begin position="1"/>
        <end position="22"/>
    </location>
</feature>
<evidence type="ECO:0000256" key="3">
    <source>
        <dbReference type="ARBA" id="ARBA00022525"/>
    </source>
</evidence>
<proteinExistence type="inferred from homology"/>
<dbReference type="InterPro" id="IPR041469">
    <property type="entry name" value="Subtilisin-like_FN3"/>
</dbReference>
<dbReference type="Gene3D" id="3.40.50.200">
    <property type="entry name" value="Peptidase S8/S53 domain"/>
    <property type="match status" value="1"/>
</dbReference>
<organism evidence="17 18">
    <name type="scientific">Musa acuminata subsp. malaccensis</name>
    <name type="common">Wild banana</name>
    <name type="synonym">Musa malaccensis</name>
    <dbReference type="NCBI Taxonomy" id="214687"/>
    <lineage>
        <taxon>Eukaryota</taxon>
        <taxon>Viridiplantae</taxon>
        <taxon>Streptophyta</taxon>
        <taxon>Embryophyta</taxon>
        <taxon>Tracheophyta</taxon>
        <taxon>Spermatophyta</taxon>
        <taxon>Magnoliopsida</taxon>
        <taxon>Liliopsida</taxon>
        <taxon>Zingiberales</taxon>
        <taxon>Musaceae</taxon>
        <taxon>Musa</taxon>
    </lineage>
</organism>
<dbReference type="InterPro" id="IPR023827">
    <property type="entry name" value="Peptidase_S8_Asp-AS"/>
</dbReference>
<dbReference type="Gene3D" id="3.50.30.30">
    <property type="match status" value="1"/>
</dbReference>
<keyword evidence="6 10" id="KW-0378">Hydrolase</keyword>